<dbReference type="EMBL" id="CZAW01000044">
    <property type="protein sequence ID" value="CUP92082.1"/>
    <property type="molecule type" value="Genomic_DNA"/>
</dbReference>
<dbReference type="AlphaFoldDB" id="A0A174S2X1"/>
<name>A0A174S2X1_9FIRM</name>
<accession>A0A174S2X1</accession>
<sequence>MLISVYYNPVCQLSQVESSANYGHLTDYYYNAGNLYKQRLSVILLRLPLLFTHHYPARCFGMNMPKSRDIQAKIPLPQAIWNEFWLRYCEQ</sequence>
<gene>
    <name evidence="1" type="ORF">ERS852523_03275</name>
</gene>
<evidence type="ECO:0000313" key="2">
    <source>
        <dbReference type="Proteomes" id="UP000095712"/>
    </source>
</evidence>
<reference evidence="1 2" key="1">
    <citation type="submission" date="2015-09" db="EMBL/GenBank/DDBJ databases">
        <authorList>
            <consortium name="Pathogen Informatics"/>
        </authorList>
    </citation>
    <scope>NUCLEOTIDE SEQUENCE [LARGE SCALE GENOMIC DNA]</scope>
    <source>
        <strain evidence="1 2">2789STDY5834911</strain>
    </source>
</reference>
<evidence type="ECO:0000313" key="1">
    <source>
        <dbReference type="EMBL" id="CUP92082.1"/>
    </source>
</evidence>
<proteinExistence type="predicted"/>
<protein>
    <submittedName>
        <fullName evidence="1">Uncharacterized protein</fullName>
    </submittedName>
</protein>
<organism evidence="1 2">
    <name type="scientific">Blautia wexlerae</name>
    <dbReference type="NCBI Taxonomy" id="418240"/>
    <lineage>
        <taxon>Bacteria</taxon>
        <taxon>Bacillati</taxon>
        <taxon>Bacillota</taxon>
        <taxon>Clostridia</taxon>
        <taxon>Lachnospirales</taxon>
        <taxon>Lachnospiraceae</taxon>
        <taxon>Blautia</taxon>
    </lineage>
</organism>
<dbReference type="Proteomes" id="UP000095712">
    <property type="component" value="Unassembled WGS sequence"/>
</dbReference>